<reference evidence="2 3" key="1">
    <citation type="submission" date="2019-06" db="EMBL/GenBank/DDBJ databases">
        <authorList>
            <person name="Srinivasan S."/>
        </authorList>
    </citation>
    <scope>NUCLEOTIDE SEQUENCE [LARGE SCALE GENOMIC DNA]</scope>
    <source>
        <strain evidence="2 3">17J68-5</strain>
    </source>
</reference>
<dbReference type="OrthoDB" id="9792626at2"/>
<protein>
    <recommendedName>
        <fullName evidence="1">VOC domain-containing protein</fullName>
    </recommendedName>
</protein>
<sequence length="320" mass="34304">MPAMNITPLPYAALAPDQIGIRPPDGRLPADIRIGTVALQIADLARSLAFYEDVLGFQVLRRSEGTPAAGAVAELGAAGSEQALLVLHEQLGVRPVPRRGLLGLYHFAILLPSRADLGRFLRHVHVLGVRIGSSDHLYSEATYLTDPDGITVEVYRDRPRSEWQVSEQGEIQSALDPLDLPAVLQAAGDTRWQGLPAGTTIGHMHFYTGSLAQAAAFYHAALGLDKVTWSLPGALFVSAGGYHHHVGLNVWAAGSPAATAQDARLLSWELWLPDAASRDAAAARLQQAGFPTEPAPEGIAATDPWGNRLLLRTDGERARH</sequence>
<feature type="domain" description="VOC" evidence="1">
    <location>
        <begin position="200"/>
        <end position="320"/>
    </location>
</feature>
<organism evidence="2 3">
    <name type="scientific">Hymenobacter jejuensis</name>
    <dbReference type="NCBI Taxonomy" id="2502781"/>
    <lineage>
        <taxon>Bacteria</taxon>
        <taxon>Pseudomonadati</taxon>
        <taxon>Bacteroidota</taxon>
        <taxon>Cytophagia</taxon>
        <taxon>Cytophagales</taxon>
        <taxon>Hymenobacteraceae</taxon>
        <taxon>Hymenobacter</taxon>
    </lineage>
</organism>
<dbReference type="SUPFAM" id="SSF54593">
    <property type="entry name" value="Glyoxalase/Bleomycin resistance protein/Dihydroxybiphenyl dioxygenase"/>
    <property type="match status" value="2"/>
</dbReference>
<feature type="domain" description="VOC" evidence="1">
    <location>
        <begin position="33"/>
        <end position="157"/>
    </location>
</feature>
<name>A0A5B7ZVQ5_9BACT</name>
<gene>
    <name evidence="2" type="ORF">FHG12_01990</name>
</gene>
<dbReference type="Pfam" id="PF00903">
    <property type="entry name" value="Glyoxalase"/>
    <property type="match status" value="1"/>
</dbReference>
<proteinExistence type="predicted"/>
<dbReference type="RefSeq" id="WP_139514022.1">
    <property type="nucleotide sequence ID" value="NZ_CP040896.1"/>
</dbReference>
<dbReference type="AlphaFoldDB" id="A0A5B7ZVQ5"/>
<dbReference type="PANTHER" id="PTHR43279">
    <property type="entry name" value="CATECHOL-2,3-DIOXYGENASE"/>
    <property type="match status" value="1"/>
</dbReference>
<evidence type="ECO:0000313" key="3">
    <source>
        <dbReference type="Proteomes" id="UP000305398"/>
    </source>
</evidence>
<evidence type="ECO:0000259" key="1">
    <source>
        <dbReference type="PROSITE" id="PS51819"/>
    </source>
</evidence>
<dbReference type="PROSITE" id="PS51819">
    <property type="entry name" value="VOC"/>
    <property type="match status" value="2"/>
</dbReference>
<dbReference type="KEGG" id="hyj:FHG12_01990"/>
<dbReference type="Proteomes" id="UP000305398">
    <property type="component" value="Chromosome"/>
</dbReference>
<dbReference type="PANTHER" id="PTHR43279:SF1">
    <property type="entry name" value="CATECHOL-2,3-DIOXYGENASE"/>
    <property type="match status" value="1"/>
</dbReference>
<evidence type="ECO:0000313" key="2">
    <source>
        <dbReference type="EMBL" id="QDA58947.1"/>
    </source>
</evidence>
<dbReference type="InterPro" id="IPR004360">
    <property type="entry name" value="Glyas_Fos-R_dOase_dom"/>
</dbReference>
<dbReference type="EMBL" id="CP040896">
    <property type="protein sequence ID" value="QDA58947.1"/>
    <property type="molecule type" value="Genomic_DNA"/>
</dbReference>
<dbReference type="Gene3D" id="3.10.180.10">
    <property type="entry name" value="2,3-Dihydroxybiphenyl 1,2-Dioxygenase, domain 1"/>
    <property type="match status" value="2"/>
</dbReference>
<keyword evidence="3" id="KW-1185">Reference proteome</keyword>
<dbReference type="InterPro" id="IPR029068">
    <property type="entry name" value="Glyas_Bleomycin-R_OHBP_Dase"/>
</dbReference>
<accession>A0A5B7ZVQ5</accession>
<dbReference type="InterPro" id="IPR037523">
    <property type="entry name" value="VOC_core"/>
</dbReference>